<dbReference type="PANTHER" id="PTHR11803">
    <property type="entry name" value="2-IMINOBUTANOATE/2-IMINOPROPANOATE DEAMINASE RIDA"/>
    <property type="match status" value="1"/>
</dbReference>
<organism evidence="2 3">
    <name type="scientific">Bradyrhizobium sacchari</name>
    <dbReference type="NCBI Taxonomy" id="1399419"/>
    <lineage>
        <taxon>Bacteria</taxon>
        <taxon>Pseudomonadati</taxon>
        <taxon>Pseudomonadota</taxon>
        <taxon>Alphaproteobacteria</taxon>
        <taxon>Hyphomicrobiales</taxon>
        <taxon>Nitrobacteraceae</taxon>
        <taxon>Bradyrhizobium</taxon>
    </lineage>
</organism>
<accession>A0A560JP27</accession>
<proteinExistence type="inferred from homology"/>
<dbReference type="InterPro" id="IPR035959">
    <property type="entry name" value="RutC-like_sf"/>
</dbReference>
<gene>
    <name evidence="2" type="ORF">FBZ95_106590</name>
</gene>
<dbReference type="Proteomes" id="UP000315914">
    <property type="component" value="Unassembled WGS sequence"/>
</dbReference>
<evidence type="ECO:0000313" key="3">
    <source>
        <dbReference type="Proteomes" id="UP000315914"/>
    </source>
</evidence>
<dbReference type="InterPro" id="IPR006175">
    <property type="entry name" value="YjgF/YER057c/UK114"/>
</dbReference>
<dbReference type="STRING" id="1399419.A5906_39815"/>
<sequence length="128" mass="13990">MKKTFVRGTWQKNRAFSPAIVTEGGKIIWIAGHTGQKDDEGKSLAGNFEAQTYQTFRNIEATLKEAGGSLKDIVTMTVFLTDARNTTRMTEIRTELFGSDFPASAAITVTGFADPNMLIEIQGIAVVE</sequence>
<dbReference type="SUPFAM" id="SSF55298">
    <property type="entry name" value="YjgF-like"/>
    <property type="match status" value="1"/>
</dbReference>
<dbReference type="GO" id="GO:0005829">
    <property type="term" value="C:cytosol"/>
    <property type="evidence" value="ECO:0007669"/>
    <property type="project" value="TreeGrafter"/>
</dbReference>
<dbReference type="RefSeq" id="WP_080137360.1">
    <property type="nucleotide sequence ID" value="NZ_LWIG01000015.1"/>
</dbReference>
<protein>
    <submittedName>
        <fullName evidence="2">Enamine deaminase RidA (YjgF/YER057c/UK114 family)</fullName>
    </submittedName>
</protein>
<dbReference type="Pfam" id="PF01042">
    <property type="entry name" value="Ribonuc_L-PSP"/>
    <property type="match status" value="1"/>
</dbReference>
<comment type="similarity">
    <text evidence="1">Belongs to the RutC family.</text>
</comment>
<dbReference type="GO" id="GO:0019239">
    <property type="term" value="F:deaminase activity"/>
    <property type="evidence" value="ECO:0007669"/>
    <property type="project" value="TreeGrafter"/>
</dbReference>
<dbReference type="AlphaFoldDB" id="A0A560JP27"/>
<dbReference type="PANTHER" id="PTHR11803:SF58">
    <property type="entry name" value="PROTEIN HMF1-RELATED"/>
    <property type="match status" value="1"/>
</dbReference>
<keyword evidence="3" id="KW-1185">Reference proteome</keyword>
<dbReference type="OrthoDB" id="9808943at2"/>
<reference evidence="2 3" key="1">
    <citation type="submission" date="2019-06" db="EMBL/GenBank/DDBJ databases">
        <title>Genomic Encyclopedia of Type Strains, Phase IV (KMG-V): Genome sequencing to study the core and pangenomes of soil and plant-associated prokaryotes.</title>
        <authorList>
            <person name="Whitman W."/>
        </authorList>
    </citation>
    <scope>NUCLEOTIDE SEQUENCE [LARGE SCALE GENOMIC DNA]</scope>
    <source>
        <strain evidence="2 3">BR 10556</strain>
    </source>
</reference>
<name>A0A560JP27_9BRAD</name>
<dbReference type="Gene3D" id="3.30.1330.40">
    <property type="entry name" value="RutC-like"/>
    <property type="match status" value="1"/>
</dbReference>
<evidence type="ECO:0000313" key="2">
    <source>
        <dbReference type="EMBL" id="TWB72875.1"/>
    </source>
</evidence>
<comment type="caution">
    <text evidence="2">The sequence shown here is derived from an EMBL/GenBank/DDBJ whole genome shotgun (WGS) entry which is preliminary data.</text>
</comment>
<dbReference type="EMBL" id="VITW01000006">
    <property type="protein sequence ID" value="TWB72875.1"/>
    <property type="molecule type" value="Genomic_DNA"/>
</dbReference>
<dbReference type="CDD" id="cd00448">
    <property type="entry name" value="YjgF_YER057c_UK114_family"/>
    <property type="match status" value="1"/>
</dbReference>
<evidence type="ECO:0000256" key="1">
    <source>
        <dbReference type="ARBA" id="ARBA00010552"/>
    </source>
</evidence>